<reference evidence="2" key="1">
    <citation type="journal article" date="2023" name="GigaByte">
        <title>Genome assembly of the bearded iris, Iris pallida Lam.</title>
        <authorList>
            <person name="Bruccoleri R.E."/>
            <person name="Oakeley E.J."/>
            <person name="Faust A.M.E."/>
            <person name="Altorfer M."/>
            <person name="Dessus-Babus S."/>
            <person name="Burckhardt D."/>
            <person name="Oertli M."/>
            <person name="Naumann U."/>
            <person name="Petersen F."/>
            <person name="Wong J."/>
        </authorList>
    </citation>
    <scope>NUCLEOTIDE SEQUENCE</scope>
    <source>
        <strain evidence="2">GSM-AAB239-AS_SAM_17_03QT</strain>
    </source>
</reference>
<feature type="region of interest" description="Disordered" evidence="1">
    <location>
        <begin position="249"/>
        <end position="277"/>
    </location>
</feature>
<protein>
    <submittedName>
        <fullName evidence="2">Uncharacterized protein</fullName>
    </submittedName>
</protein>
<comment type="caution">
    <text evidence="2">The sequence shown here is derived from an EMBL/GenBank/DDBJ whole genome shotgun (WGS) entry which is preliminary data.</text>
</comment>
<evidence type="ECO:0000313" key="3">
    <source>
        <dbReference type="Proteomes" id="UP001140949"/>
    </source>
</evidence>
<dbReference type="PANTHER" id="PTHR46087">
    <property type="entry name" value="PUTATIVE, EXPRESSED-RELATED"/>
    <property type="match status" value="1"/>
</dbReference>
<name>A0AAX6IC56_IRIPA</name>
<keyword evidence="3" id="KW-1185">Reference proteome</keyword>
<dbReference type="InterPro" id="IPR049152">
    <property type="entry name" value="EFR3-like_ARM"/>
</dbReference>
<organism evidence="2 3">
    <name type="scientific">Iris pallida</name>
    <name type="common">Sweet iris</name>
    <dbReference type="NCBI Taxonomy" id="29817"/>
    <lineage>
        <taxon>Eukaryota</taxon>
        <taxon>Viridiplantae</taxon>
        <taxon>Streptophyta</taxon>
        <taxon>Embryophyta</taxon>
        <taxon>Tracheophyta</taxon>
        <taxon>Spermatophyta</taxon>
        <taxon>Magnoliopsida</taxon>
        <taxon>Liliopsida</taxon>
        <taxon>Asparagales</taxon>
        <taxon>Iridaceae</taxon>
        <taxon>Iridoideae</taxon>
        <taxon>Irideae</taxon>
        <taxon>Iris</taxon>
    </lineage>
</organism>
<feature type="compositionally biased region" description="Basic and acidic residues" evidence="1">
    <location>
        <begin position="982"/>
        <end position="1006"/>
    </location>
</feature>
<sequence>MGVMSRRVLPVCGRLCFFCPSLRTRSRQPVKRYKKLLAEIFPKSQDGEPNDRMISKLCDYASKNPLRIPKITKYLEDRFYKELRNERFSLAKVVPCIYRKLLASCKEQMPLFAPSLLSIIKILLEQSREADMQILGCLVLVDFINSQVDSTYMFNLEALIPKLCQLGQEVGGDDRGLRLRSAGLQALAFMVHFMGEFSHISMDFDDVVLATLDNYELDQMYSENGLQEKSNQAQNLWVGELLRKDGPGSSFKDSMKKVSPLQQNSKAEVTTTMDSSRNPSYWSRICLHNMAKLAKEATTMRRVLDPLFRSFDNGNYWSSEKGIAYSILSEMQVLMEKSEQNSHLLLSLMIKHLDNKNVAKQPDMQIDIVNVSTHLARDLKMQASLAILTAIGDLMRHLRRCMQCSIEASNLGITNKWNHAMHSAIEECLLELAIKVGDLGPILDMMAVVLENIPSSVIVARTTISSVFRTAQITASIPNLSYHKKAFPEGLFHQIILAMAHPDPETRVGSHRVLSAILVPSMVCPWLVPLVSIPKKGYDAQEALVVALSSFTSSGTMLEKMGKDTSFATNDILDMNQNSYTAVEGIREVDCSHDHIDVKRYTVCPSRSDSHSIKLSPSCSVSDREAVTESGKEEFASMRLSSHQLGLLLSSIWAQATSMENFPANYEAMAHTCNLALLFSRAKASNHVALVRCFQLAFSLRSISRDRESCLQPSHRRSLYTFASCMLIFSAKTAEIPELISSIKAGMKDKTVDPYLQLVEDSRLQTSHVSPHQKADYASEEDEVAALKFLEELENNDEQLKEITVSHLVQKFEKLSEDDLIGIKEQILQGFSPEDAFPLGAPLFIDTPYWCSPLAQKECEYFDESMAPFLEDDEDLFPDACGSQSDRKVSESTTSEVISVNQLIESVLETSRQVATIPVSTTPVPYDQMKSQCEALVIGKQQKMSVLLSIKHQQEGSGIAAPLEDESDSSAQEMQTQQLLEEEQKSTGKEPVRRCDSMSSDSEKSFRLPPASPYDKFLKAAGCN</sequence>
<dbReference type="Pfam" id="PF21052">
    <property type="entry name" value="EFR3_ARM"/>
    <property type="match status" value="1"/>
</dbReference>
<dbReference type="Proteomes" id="UP001140949">
    <property type="component" value="Unassembled WGS sequence"/>
</dbReference>
<dbReference type="PANTHER" id="PTHR46087:SF1">
    <property type="entry name" value="ARM REPEAT SUPERFAMILY PROTEIN"/>
    <property type="match status" value="1"/>
</dbReference>
<feature type="region of interest" description="Disordered" evidence="1">
    <location>
        <begin position="957"/>
        <end position="1024"/>
    </location>
</feature>
<reference evidence="2" key="2">
    <citation type="submission" date="2023-04" db="EMBL/GenBank/DDBJ databases">
        <authorList>
            <person name="Bruccoleri R.E."/>
            <person name="Oakeley E.J."/>
            <person name="Faust A.-M."/>
            <person name="Dessus-Babus S."/>
            <person name="Altorfer M."/>
            <person name="Burckhardt D."/>
            <person name="Oertli M."/>
            <person name="Naumann U."/>
            <person name="Petersen F."/>
            <person name="Wong J."/>
        </authorList>
    </citation>
    <scope>NUCLEOTIDE SEQUENCE</scope>
    <source>
        <strain evidence="2">GSM-AAB239-AS_SAM_17_03QT</strain>
        <tissue evidence="2">Leaf</tissue>
    </source>
</reference>
<evidence type="ECO:0000313" key="2">
    <source>
        <dbReference type="EMBL" id="KAJ6850658.1"/>
    </source>
</evidence>
<evidence type="ECO:0000256" key="1">
    <source>
        <dbReference type="SAM" id="MobiDB-lite"/>
    </source>
</evidence>
<gene>
    <name evidence="2" type="ORF">M6B38_264095</name>
</gene>
<dbReference type="SUPFAM" id="SSF48371">
    <property type="entry name" value="ARM repeat"/>
    <property type="match status" value="1"/>
</dbReference>
<dbReference type="InterPro" id="IPR055296">
    <property type="entry name" value="SRL2-like"/>
</dbReference>
<dbReference type="EMBL" id="JANAVB010002794">
    <property type="protein sequence ID" value="KAJ6850658.1"/>
    <property type="molecule type" value="Genomic_DNA"/>
</dbReference>
<proteinExistence type="predicted"/>
<feature type="compositionally biased region" description="Polar residues" evidence="1">
    <location>
        <begin position="260"/>
        <end position="277"/>
    </location>
</feature>
<accession>A0AAX6IC56</accession>
<dbReference type="InterPro" id="IPR016024">
    <property type="entry name" value="ARM-type_fold"/>
</dbReference>
<dbReference type="AlphaFoldDB" id="A0AAX6IC56"/>